<dbReference type="GO" id="GO:0005829">
    <property type="term" value="C:cytosol"/>
    <property type="evidence" value="ECO:0007669"/>
    <property type="project" value="UniProtKB-SubCell"/>
</dbReference>
<dbReference type="Proteomes" id="UP000728032">
    <property type="component" value="Unassembled WGS sequence"/>
</dbReference>
<dbReference type="Gene3D" id="3.90.226.10">
    <property type="entry name" value="2-enoyl-CoA Hydratase, Chain A, domain 1"/>
    <property type="match status" value="1"/>
</dbReference>
<evidence type="ECO:0000256" key="4">
    <source>
        <dbReference type="ARBA" id="ARBA00023239"/>
    </source>
</evidence>
<sequence>MRFKANTTIARLVSRRALSSLSQPMDAKDELLDIRRQFSRTQGSGSVELERNDSTGVAIIRFRNASKRNAISGQMMSQFWESIEELQRWKKGRAVVVCGADGFFCSGGDLTTVRAIADPVNGRRMSLLMHANLSRLQALPLVSVAVVEGMAIGGGAEISTSCDFRLMGESALMGFVHIRLGIASAWGGGSRLAALIGPQRALQMMLSGRRLDATEALRLGLADDVIPSDVNGVQFAHQWVERLLGYGARETIGAVKGIVNGARYLPLELALREEVEYSASVWGGVAHQEALQQNIKHK</sequence>
<accession>A0A7R9LTZ2</accession>
<dbReference type="PANTHER" id="PTHR11941">
    <property type="entry name" value="ENOYL-COA HYDRATASE-RELATED"/>
    <property type="match status" value="1"/>
</dbReference>
<keyword evidence="3" id="KW-0963">Cytoplasm</keyword>
<evidence type="ECO:0000256" key="8">
    <source>
        <dbReference type="ARBA" id="ARBA00039903"/>
    </source>
</evidence>
<comment type="similarity">
    <text evidence="2 13">Belongs to the enoyl-CoA hydratase/isomerase family.</text>
</comment>
<name>A0A7R9LTZ2_9ACAR</name>
<dbReference type="EMBL" id="OC917717">
    <property type="protein sequence ID" value="CAD7647826.1"/>
    <property type="molecule type" value="Genomic_DNA"/>
</dbReference>
<gene>
    <name evidence="14" type="ORF">ONB1V03_LOCUS6447</name>
</gene>
<organism evidence="14">
    <name type="scientific">Oppiella nova</name>
    <dbReference type="NCBI Taxonomy" id="334625"/>
    <lineage>
        <taxon>Eukaryota</taxon>
        <taxon>Metazoa</taxon>
        <taxon>Ecdysozoa</taxon>
        <taxon>Arthropoda</taxon>
        <taxon>Chelicerata</taxon>
        <taxon>Arachnida</taxon>
        <taxon>Acari</taxon>
        <taxon>Acariformes</taxon>
        <taxon>Sarcoptiformes</taxon>
        <taxon>Oribatida</taxon>
        <taxon>Brachypylina</taxon>
        <taxon>Oppioidea</taxon>
        <taxon>Oppiidae</taxon>
        <taxon>Oppiella</taxon>
    </lineage>
</organism>
<dbReference type="SUPFAM" id="SSF52096">
    <property type="entry name" value="ClpP/crotonase"/>
    <property type="match status" value="1"/>
</dbReference>
<dbReference type="InterPro" id="IPR018376">
    <property type="entry name" value="Enoyl-CoA_hyd/isom_CS"/>
</dbReference>
<dbReference type="EC" id="4.1.1.94" evidence="7"/>
<evidence type="ECO:0000256" key="10">
    <source>
        <dbReference type="ARBA" id="ARBA00042182"/>
    </source>
</evidence>
<comment type="function">
    <text evidence="12">Decarboxylates ethylmalonyl-CoA, a potentially toxic metabolite, to form butyryl-CoA, suggesting it might be involved in metabolite proofreading. Acts preferentially on (S)-ethylmalonyl-CoA but also has some activity on the (R)-isomer. Also has methylmalonyl-CoA decarboxylase activity at lower level.</text>
</comment>
<dbReference type="EMBL" id="CAJPVJ010002892">
    <property type="protein sequence ID" value="CAG2166932.1"/>
    <property type="molecule type" value="Genomic_DNA"/>
</dbReference>
<dbReference type="CDD" id="cd06558">
    <property type="entry name" value="crotonase-like"/>
    <property type="match status" value="1"/>
</dbReference>
<evidence type="ECO:0000313" key="15">
    <source>
        <dbReference type="Proteomes" id="UP000728032"/>
    </source>
</evidence>
<proteinExistence type="inferred from homology"/>
<evidence type="ECO:0000256" key="2">
    <source>
        <dbReference type="ARBA" id="ARBA00005254"/>
    </source>
</evidence>
<evidence type="ECO:0000256" key="5">
    <source>
        <dbReference type="ARBA" id="ARBA00036343"/>
    </source>
</evidence>
<evidence type="ECO:0000256" key="7">
    <source>
        <dbReference type="ARBA" id="ARBA00038883"/>
    </source>
</evidence>
<protein>
    <recommendedName>
        <fullName evidence="8">Ethylmalonyl-CoA decarboxylase</fullName>
        <ecNumber evidence="7">4.1.1.94</ecNumber>
    </recommendedName>
    <alternativeName>
        <fullName evidence="10">Enoyl-CoA hydratase domain-containing protein 1</fullName>
    </alternativeName>
    <alternativeName>
        <fullName evidence="9">Methylmalonyl-CoA decarboxylase</fullName>
    </alternativeName>
</protein>
<keyword evidence="15" id="KW-1185">Reference proteome</keyword>
<evidence type="ECO:0000313" key="14">
    <source>
        <dbReference type="EMBL" id="CAD7647826.1"/>
    </source>
</evidence>
<evidence type="ECO:0000256" key="12">
    <source>
        <dbReference type="ARBA" id="ARBA00056546"/>
    </source>
</evidence>
<evidence type="ECO:0000256" key="9">
    <source>
        <dbReference type="ARBA" id="ARBA00042052"/>
    </source>
</evidence>
<comment type="subcellular location">
    <subcellularLocation>
        <location evidence="1">Cytoplasm</location>
        <location evidence="1">Cytosol</location>
    </subcellularLocation>
</comment>
<dbReference type="Pfam" id="PF00378">
    <property type="entry name" value="ECH_1"/>
    <property type="match status" value="1"/>
</dbReference>
<dbReference type="AlphaFoldDB" id="A0A7R9LTZ2"/>
<evidence type="ECO:0000256" key="13">
    <source>
        <dbReference type="RuleBase" id="RU003707"/>
    </source>
</evidence>
<comment type="catalytic activity">
    <reaction evidence="11">
        <text>(S)-methylmalonyl-CoA + H(+) = propanoyl-CoA + CO2</text>
        <dbReference type="Rhea" id="RHEA:61340"/>
        <dbReference type="ChEBI" id="CHEBI:15378"/>
        <dbReference type="ChEBI" id="CHEBI:16526"/>
        <dbReference type="ChEBI" id="CHEBI:57327"/>
        <dbReference type="ChEBI" id="CHEBI:57392"/>
        <dbReference type="EC" id="4.1.1.94"/>
    </reaction>
    <physiologicalReaction direction="left-to-right" evidence="11">
        <dbReference type="Rhea" id="RHEA:61341"/>
    </physiologicalReaction>
</comment>
<evidence type="ECO:0000256" key="3">
    <source>
        <dbReference type="ARBA" id="ARBA00022490"/>
    </source>
</evidence>
<dbReference type="InterPro" id="IPR029045">
    <property type="entry name" value="ClpP/crotonase-like_dom_sf"/>
</dbReference>
<evidence type="ECO:0000256" key="6">
    <source>
        <dbReference type="ARBA" id="ARBA00036541"/>
    </source>
</evidence>
<keyword evidence="4" id="KW-0456">Lyase</keyword>
<dbReference type="PANTHER" id="PTHR11941:SF27">
    <property type="entry name" value="ETHYLMALONYL-COA DECARBOXYLASE"/>
    <property type="match status" value="1"/>
</dbReference>
<dbReference type="GO" id="GO:0006635">
    <property type="term" value="P:fatty acid beta-oxidation"/>
    <property type="evidence" value="ECO:0007669"/>
    <property type="project" value="TreeGrafter"/>
</dbReference>
<reference evidence="14" key="1">
    <citation type="submission" date="2020-11" db="EMBL/GenBank/DDBJ databases">
        <authorList>
            <person name="Tran Van P."/>
        </authorList>
    </citation>
    <scope>NUCLEOTIDE SEQUENCE</scope>
</reference>
<evidence type="ECO:0000256" key="1">
    <source>
        <dbReference type="ARBA" id="ARBA00004514"/>
    </source>
</evidence>
<dbReference type="OrthoDB" id="448450at2759"/>
<dbReference type="PROSITE" id="PS00166">
    <property type="entry name" value="ENOYL_COA_HYDRATASE"/>
    <property type="match status" value="1"/>
</dbReference>
<dbReference type="InterPro" id="IPR001753">
    <property type="entry name" value="Enoyl-CoA_hydra/iso"/>
</dbReference>
<dbReference type="GO" id="GO:0004492">
    <property type="term" value="F:methyl/ethyl malonyl-CoA decarboxylase activity"/>
    <property type="evidence" value="ECO:0007669"/>
    <property type="project" value="UniProtKB-EC"/>
</dbReference>
<comment type="catalytic activity">
    <reaction evidence="5">
        <text>(2S)-ethylmalonyl-CoA + H(+) = butanoyl-CoA + CO2</text>
        <dbReference type="Rhea" id="RHEA:32131"/>
        <dbReference type="ChEBI" id="CHEBI:15378"/>
        <dbReference type="ChEBI" id="CHEBI:16526"/>
        <dbReference type="ChEBI" id="CHEBI:57371"/>
        <dbReference type="ChEBI" id="CHEBI:60909"/>
        <dbReference type="EC" id="4.1.1.94"/>
    </reaction>
    <physiologicalReaction direction="left-to-right" evidence="5">
        <dbReference type="Rhea" id="RHEA:32132"/>
    </physiologicalReaction>
</comment>
<evidence type="ECO:0000256" key="11">
    <source>
        <dbReference type="ARBA" id="ARBA00047446"/>
    </source>
</evidence>
<comment type="catalytic activity">
    <reaction evidence="6">
        <text>(2R)-ethylmalonyl-CoA + H(+) = butanoyl-CoA + CO2</text>
        <dbReference type="Rhea" id="RHEA:59540"/>
        <dbReference type="ChEBI" id="CHEBI:15378"/>
        <dbReference type="ChEBI" id="CHEBI:16526"/>
        <dbReference type="ChEBI" id="CHEBI:57371"/>
        <dbReference type="ChEBI" id="CHEBI:85316"/>
        <dbReference type="EC" id="4.1.1.94"/>
    </reaction>
    <physiologicalReaction direction="left-to-right" evidence="6">
        <dbReference type="Rhea" id="RHEA:59541"/>
    </physiologicalReaction>
</comment>